<dbReference type="Pfam" id="PF03989">
    <property type="entry name" value="DNA_gyraseA_C"/>
    <property type="match status" value="6"/>
</dbReference>
<dbReference type="AlphaFoldDB" id="A0A5D8Q8D9"/>
<comment type="caution">
    <text evidence="12">The sequence shown here is derived from an EMBL/GenBank/DDBJ whole genome shotgun (WGS) entry which is preliminary data.</text>
</comment>
<keyword evidence="13" id="KW-1185">Reference proteome</keyword>
<evidence type="ECO:0000313" key="13">
    <source>
        <dbReference type="Proteomes" id="UP000322976"/>
    </source>
</evidence>
<evidence type="ECO:0000256" key="10">
    <source>
        <dbReference type="PROSITE-ProRule" id="PRU01384"/>
    </source>
</evidence>
<dbReference type="InterPro" id="IPR006691">
    <property type="entry name" value="GyrA/parC_rep"/>
</dbReference>
<dbReference type="InterPro" id="IPR002205">
    <property type="entry name" value="Topo_IIA_dom_A"/>
</dbReference>
<dbReference type="GO" id="GO:0006265">
    <property type="term" value="P:DNA topological change"/>
    <property type="evidence" value="ECO:0007669"/>
    <property type="project" value="UniProtKB-UniRule"/>
</dbReference>
<evidence type="ECO:0000256" key="9">
    <source>
        <dbReference type="HAMAP-Rule" id="MF_01897"/>
    </source>
</evidence>
<feature type="active site" description="O-(5'-phospho-DNA)-tyrosine intermediate" evidence="9 10">
    <location>
        <position position="120"/>
    </location>
</feature>
<evidence type="ECO:0000256" key="6">
    <source>
        <dbReference type="ARBA" id="ARBA00023029"/>
    </source>
</evidence>
<evidence type="ECO:0000313" key="12">
    <source>
        <dbReference type="EMBL" id="TZE80771.1"/>
    </source>
</evidence>
<dbReference type="RefSeq" id="WP_149546235.1">
    <property type="nucleotide sequence ID" value="NZ_VTPS01000024.1"/>
</dbReference>
<comment type="subcellular location">
    <subcellularLocation>
        <location evidence="9">Cytoplasm</location>
    </subcellularLocation>
</comment>
<dbReference type="FunFam" id="2.120.10.90:FF:000004">
    <property type="entry name" value="DNA gyrase subunit A"/>
    <property type="match status" value="1"/>
</dbReference>
<comment type="similarity">
    <text evidence="2 9">Belongs to the type II topoisomerase GyrA/ParC subunit family.</text>
</comment>
<dbReference type="SUPFAM" id="SSF101904">
    <property type="entry name" value="GyrA/ParC C-terminal domain-like"/>
    <property type="match status" value="1"/>
</dbReference>
<comment type="function">
    <text evidence="9">A type II topoisomerase that negatively supercoils closed circular double-stranded (ds) DNA in an ATP-dependent manner to modulate DNA topology and maintain chromosomes in an underwound state. Negative supercoiling favors strand separation, and DNA replication, transcription, recombination and repair, all of which involve strand separation. Also able to catalyze the interconversion of other topological isomers of dsDNA rings, including catenanes and knotted rings. Type II topoisomerases break and join 2 DNA strands simultaneously in an ATP-dependent manner.</text>
</comment>
<dbReference type="Gene3D" id="3.30.1360.40">
    <property type="match status" value="1"/>
</dbReference>
<keyword evidence="8 9" id="KW-0413">Isomerase</keyword>
<keyword evidence="5 9" id="KW-0067">ATP-binding</keyword>
<dbReference type="NCBIfam" id="TIGR01063">
    <property type="entry name" value="gyrA"/>
    <property type="match status" value="1"/>
</dbReference>
<organism evidence="12 13">
    <name type="scientific">Calorimonas adulescens</name>
    <dbReference type="NCBI Taxonomy" id="2606906"/>
    <lineage>
        <taxon>Bacteria</taxon>
        <taxon>Bacillati</taxon>
        <taxon>Bacillota</taxon>
        <taxon>Clostridia</taxon>
        <taxon>Thermoanaerobacterales</taxon>
        <taxon>Thermoanaerobacteraceae</taxon>
        <taxon>Calorimonas</taxon>
    </lineage>
</organism>
<dbReference type="PANTHER" id="PTHR43493">
    <property type="entry name" value="DNA GYRASE/TOPOISOMERASE SUBUNIT A"/>
    <property type="match status" value="1"/>
</dbReference>
<evidence type="ECO:0000256" key="7">
    <source>
        <dbReference type="ARBA" id="ARBA00023125"/>
    </source>
</evidence>
<feature type="domain" description="Topo IIA-type catalytic" evidence="11">
    <location>
        <begin position="32"/>
        <end position="495"/>
    </location>
</feature>
<dbReference type="InterPro" id="IPR005743">
    <property type="entry name" value="GyrA"/>
</dbReference>
<dbReference type="GO" id="GO:0005737">
    <property type="term" value="C:cytoplasm"/>
    <property type="evidence" value="ECO:0007669"/>
    <property type="project" value="UniProtKB-SubCell"/>
</dbReference>
<dbReference type="PANTHER" id="PTHR43493:SF5">
    <property type="entry name" value="DNA GYRASE SUBUNIT A, CHLOROPLASTIC_MITOCHONDRIAL"/>
    <property type="match status" value="1"/>
</dbReference>
<sequence length="803" mass="90349">MPEENIIPVGIEDEMQRSYIDYAMSVIVGRALPDVRDGLKPVHRRILYAMNELGLTPDKPYRKSARIVGDVLGKYHPHGDAAVYDAMVRMSQDFSIRYPLVDGHGNMGSIDGDPPAAMRYTEARLSRISLEMLAGINEETVDFMPNFDDTLKEPTVLPSRFPNLLVNGSQGIAVGMATNIPSHNLNEIVDGIIALIDDPDIDIDGLMKFVKGPDFPTGASIMGTKGIKDAYYTGRGKIILRSKVEIEEAKGRSRILIKEIPYMVNKAKLVENIANLIKDKKIDGIADLRDESDRTGMRVVLELKRDANPNVILNTLYAHTQLQDTFGVIMLALVRGVPKVLNLKDMMVEYLNFQKEVVTRKTRYELNKAQERAHILEGLRIALDHIDEVINLIRSSATTQEAKSGLIDRFGLSEKQAQAILDMRLQRLTGLERKKIDEEYEGLLKNIAEYNEILSSESRLLNVIKDDLIRIKEKYGDKRRTEIIPEFTEIDMEDLIKEEDVVVTITHFGYIKRIPLSNYRSQRRGGKGLIGITTREEDFVEDIFITSTHDNLLFFTNQGNVYRLRSFDIPEESRQAKGTALVNLIQLRPGEKVNAVLPVRSFDESSAILMVTRTGLIKKTDLNEYGNVRKTGIKALSLEENDELISVRLAESGQEIIIGTKNGMCIRFSEKDVRTSGRTSKGVTAIELDKDDEIIGMDLIDGGGYVLTVTENGFGKRTPTSEYRLQARRGKGIKAYNRSDKNGYAITIRVVQQEDDLMITTLNGNIIRLKVSDIPELHRNSQGVRLIRLDDGDKVVSIARVRE</sequence>
<dbReference type="GO" id="GO:0034335">
    <property type="term" value="F:DNA negative supercoiling activity"/>
    <property type="evidence" value="ECO:0007669"/>
    <property type="project" value="UniProtKB-ARBA"/>
</dbReference>
<evidence type="ECO:0000256" key="4">
    <source>
        <dbReference type="ARBA" id="ARBA00022741"/>
    </source>
</evidence>
<dbReference type="InterPro" id="IPR050220">
    <property type="entry name" value="Type_II_DNA_Topoisomerases"/>
</dbReference>
<dbReference type="FunFam" id="1.10.268.10:FF:000001">
    <property type="entry name" value="DNA gyrase subunit A"/>
    <property type="match status" value="1"/>
</dbReference>
<comment type="subunit">
    <text evidence="9">Heterotetramer, composed of two GyrA and two GyrB chains. In the heterotetramer, GyrA contains the active site tyrosine that forms a transient covalent intermediate with DNA, while GyrB binds cofactors and catalyzes ATP hydrolysis.</text>
</comment>
<dbReference type="InterPro" id="IPR013760">
    <property type="entry name" value="Topo_IIA-like_dom_sf"/>
</dbReference>
<dbReference type="NCBIfam" id="NF004043">
    <property type="entry name" value="PRK05560.1"/>
    <property type="match status" value="1"/>
</dbReference>
<dbReference type="InterPro" id="IPR035516">
    <property type="entry name" value="Gyrase/topoIV_suA_C"/>
</dbReference>
<comment type="miscellaneous">
    <text evidence="9">Few gyrases are as efficient as E.coli at forming negative supercoils. Not all organisms have 2 type II topoisomerases; in organisms with a single type II topoisomerase this enzyme also has to decatenate newly replicated chromosomes.</text>
</comment>
<evidence type="ECO:0000259" key="11">
    <source>
        <dbReference type="PROSITE" id="PS52040"/>
    </source>
</evidence>
<dbReference type="GO" id="GO:0006261">
    <property type="term" value="P:DNA-templated DNA replication"/>
    <property type="evidence" value="ECO:0007669"/>
    <property type="project" value="UniProtKB-UniRule"/>
</dbReference>
<dbReference type="GO" id="GO:0009330">
    <property type="term" value="C:DNA topoisomerase type II (double strand cut, ATP-hydrolyzing) complex"/>
    <property type="evidence" value="ECO:0007669"/>
    <property type="project" value="TreeGrafter"/>
</dbReference>
<dbReference type="GO" id="GO:0005524">
    <property type="term" value="F:ATP binding"/>
    <property type="evidence" value="ECO:0007669"/>
    <property type="project" value="UniProtKB-UniRule"/>
</dbReference>
<evidence type="ECO:0000256" key="2">
    <source>
        <dbReference type="ARBA" id="ARBA00008263"/>
    </source>
</evidence>
<evidence type="ECO:0000256" key="3">
    <source>
        <dbReference type="ARBA" id="ARBA00022490"/>
    </source>
</evidence>
<feature type="short sequence motif" description="GyrA-box" evidence="9">
    <location>
        <begin position="522"/>
        <end position="528"/>
    </location>
</feature>
<dbReference type="CDD" id="cd00187">
    <property type="entry name" value="TOP4c"/>
    <property type="match status" value="1"/>
</dbReference>
<evidence type="ECO:0000256" key="5">
    <source>
        <dbReference type="ARBA" id="ARBA00022840"/>
    </source>
</evidence>
<protein>
    <recommendedName>
        <fullName evidence="9">DNA gyrase subunit A</fullName>
        <ecNumber evidence="9">5.6.2.2</ecNumber>
    </recommendedName>
</protein>
<keyword evidence="4 9" id="KW-0547">Nucleotide-binding</keyword>
<accession>A0A5D8Q8D9</accession>
<dbReference type="Gene3D" id="3.90.199.10">
    <property type="entry name" value="Topoisomerase II, domain 5"/>
    <property type="match status" value="1"/>
</dbReference>
<evidence type="ECO:0000256" key="1">
    <source>
        <dbReference type="ARBA" id="ARBA00000185"/>
    </source>
</evidence>
<comment type="catalytic activity">
    <reaction evidence="1 9 10">
        <text>ATP-dependent breakage, passage and rejoining of double-stranded DNA.</text>
        <dbReference type="EC" id="5.6.2.2"/>
    </reaction>
</comment>
<dbReference type="SMART" id="SM00434">
    <property type="entry name" value="TOP4c"/>
    <property type="match status" value="1"/>
</dbReference>
<dbReference type="Proteomes" id="UP000322976">
    <property type="component" value="Unassembled WGS sequence"/>
</dbReference>
<dbReference type="Gene3D" id="1.10.268.10">
    <property type="entry name" value="Topoisomerase, domain 3"/>
    <property type="match status" value="1"/>
</dbReference>
<proteinExistence type="inferred from homology"/>
<dbReference type="FunFam" id="3.90.199.10:FF:000001">
    <property type="entry name" value="DNA gyrase subunit A"/>
    <property type="match status" value="1"/>
</dbReference>
<dbReference type="Pfam" id="PF00521">
    <property type="entry name" value="DNA_topoisoIV"/>
    <property type="match status" value="1"/>
</dbReference>
<keyword evidence="6 9" id="KW-0799">Topoisomerase</keyword>
<dbReference type="GO" id="GO:0003677">
    <property type="term" value="F:DNA binding"/>
    <property type="evidence" value="ECO:0007669"/>
    <property type="project" value="UniProtKB-UniRule"/>
</dbReference>
<dbReference type="EC" id="5.6.2.2" evidence="9"/>
<dbReference type="Gene3D" id="2.120.10.90">
    <property type="entry name" value="DNA gyrase/topoisomerase IV, subunit A, C-terminal"/>
    <property type="match status" value="1"/>
</dbReference>
<keyword evidence="7 9" id="KW-0238">DNA-binding</keyword>
<dbReference type="SUPFAM" id="SSF56719">
    <property type="entry name" value="Type II DNA topoisomerase"/>
    <property type="match status" value="1"/>
</dbReference>
<dbReference type="EMBL" id="VTPS01000024">
    <property type="protein sequence ID" value="TZE80771.1"/>
    <property type="molecule type" value="Genomic_DNA"/>
</dbReference>
<dbReference type="GO" id="GO:0005694">
    <property type="term" value="C:chromosome"/>
    <property type="evidence" value="ECO:0007669"/>
    <property type="project" value="InterPro"/>
</dbReference>
<reference evidence="12 13" key="1">
    <citation type="submission" date="2019-08" db="EMBL/GenBank/DDBJ databases">
        <title>Calorimonas adulescens gen. nov., sp. nov., an anaerobic thermophilic bacterium from Sakhalin hot spring.</title>
        <authorList>
            <person name="Khomyakova M.A."/>
            <person name="Merkel A.Y."/>
            <person name="Novikov A."/>
            <person name="Bonch-Osmolovskaya E.A."/>
            <person name="Slobodkin A.I."/>
        </authorList>
    </citation>
    <scope>NUCLEOTIDE SEQUENCE [LARGE SCALE GENOMIC DNA]</scope>
    <source>
        <strain evidence="12 13">A05MB</strain>
    </source>
</reference>
<dbReference type="NCBIfam" id="NF004044">
    <property type="entry name" value="PRK05561.1"/>
    <property type="match status" value="1"/>
</dbReference>
<gene>
    <name evidence="9 12" type="primary">gyrA</name>
    <name evidence="12" type="ORF">FWJ32_12165</name>
</gene>
<keyword evidence="3 9" id="KW-0963">Cytoplasm</keyword>
<dbReference type="HAMAP" id="MF_01897">
    <property type="entry name" value="GyrA"/>
    <property type="match status" value="1"/>
</dbReference>
<name>A0A5D8Q8D9_9THEO</name>
<dbReference type="FunFam" id="3.30.1360.40:FF:000002">
    <property type="entry name" value="DNA gyrase subunit A"/>
    <property type="match status" value="1"/>
</dbReference>
<dbReference type="PROSITE" id="PS52040">
    <property type="entry name" value="TOPO_IIA"/>
    <property type="match status" value="1"/>
</dbReference>
<dbReference type="InterPro" id="IPR013758">
    <property type="entry name" value="Topo_IIA_A/C_ab"/>
</dbReference>
<dbReference type="InterPro" id="IPR013757">
    <property type="entry name" value="Topo_IIA_A_a_sf"/>
</dbReference>
<evidence type="ECO:0000256" key="8">
    <source>
        <dbReference type="ARBA" id="ARBA00023235"/>
    </source>
</evidence>